<sequence length="277" mass="30451">MSLVYAGVLSHGPGITGRADLVKNTAKRDEFYAALDKQRQEIEDSGAEALIVIAAEHFANFFMDNMPAYCIGIGNRYEGPIEDPAWLKINKTNVPGAADLATRLTKEVMNTVDTAYAEEWKFDHGIMVPLNFLTPRYDMPIIPVNINCQGPPLTPLNRAWEFGVALRRACDLVPEKIALVGTGGISHWPATPDSGKINEPWDREFLDRLMRNDKAALLSYNDEETYQEAGQGGFEIRTYIAAAAAAKGQGELQFYTAELPIFAVGCTVAKFSISESA</sequence>
<dbReference type="InterPro" id="IPR004183">
    <property type="entry name" value="Xdiol_dOase_suB"/>
</dbReference>
<gene>
    <name evidence="2" type="ORF">COA71_01190</name>
</gene>
<keyword evidence="2" id="KW-0223">Dioxygenase</keyword>
<reference evidence="3" key="1">
    <citation type="submission" date="2017-08" db="EMBL/GenBank/DDBJ databases">
        <title>A dynamic microbial community with high functional redundancy inhabits the cold, oxic subseafloor aquifer.</title>
        <authorList>
            <person name="Tully B.J."/>
            <person name="Wheat C.G."/>
            <person name="Glazer B.T."/>
            <person name="Huber J.A."/>
        </authorList>
    </citation>
    <scope>NUCLEOTIDE SEQUENCE [LARGE SCALE GENOMIC DNA]</scope>
</reference>
<dbReference type="SUPFAM" id="SSF53213">
    <property type="entry name" value="LigB-like"/>
    <property type="match status" value="1"/>
</dbReference>
<name>A0A2A5CJ17_9GAMM</name>
<dbReference type="CDD" id="cd07359">
    <property type="entry name" value="PCA_45_Doxase_B_like"/>
    <property type="match status" value="1"/>
</dbReference>
<dbReference type="Proteomes" id="UP000228987">
    <property type="component" value="Unassembled WGS sequence"/>
</dbReference>
<evidence type="ECO:0000313" key="3">
    <source>
        <dbReference type="Proteomes" id="UP000228987"/>
    </source>
</evidence>
<dbReference type="AlphaFoldDB" id="A0A2A5CJ17"/>
<dbReference type="Gene3D" id="3.40.830.10">
    <property type="entry name" value="LigB-like"/>
    <property type="match status" value="1"/>
</dbReference>
<feature type="domain" description="Extradiol ring-cleavage dioxygenase class III enzyme subunit B" evidence="1">
    <location>
        <begin position="8"/>
        <end position="250"/>
    </location>
</feature>
<protein>
    <submittedName>
        <fullName evidence="2">Extradiol ring-cleavage dioxygenase</fullName>
    </submittedName>
</protein>
<dbReference type="Pfam" id="PF02900">
    <property type="entry name" value="LigB"/>
    <property type="match status" value="1"/>
</dbReference>
<evidence type="ECO:0000313" key="2">
    <source>
        <dbReference type="EMBL" id="PCJ43518.1"/>
    </source>
</evidence>
<dbReference type="EMBL" id="NVWI01000001">
    <property type="protein sequence ID" value="PCJ43518.1"/>
    <property type="molecule type" value="Genomic_DNA"/>
</dbReference>
<comment type="caution">
    <text evidence="2">The sequence shown here is derived from an EMBL/GenBank/DDBJ whole genome shotgun (WGS) entry which is preliminary data.</text>
</comment>
<evidence type="ECO:0000259" key="1">
    <source>
        <dbReference type="Pfam" id="PF02900"/>
    </source>
</evidence>
<organism evidence="2 3">
    <name type="scientific">SAR86 cluster bacterium</name>
    <dbReference type="NCBI Taxonomy" id="2030880"/>
    <lineage>
        <taxon>Bacteria</taxon>
        <taxon>Pseudomonadati</taxon>
        <taxon>Pseudomonadota</taxon>
        <taxon>Gammaproteobacteria</taxon>
        <taxon>SAR86 cluster</taxon>
    </lineage>
</organism>
<proteinExistence type="predicted"/>
<accession>A0A2A5CJ17</accession>
<dbReference type="GO" id="GO:0008198">
    <property type="term" value="F:ferrous iron binding"/>
    <property type="evidence" value="ECO:0007669"/>
    <property type="project" value="InterPro"/>
</dbReference>
<keyword evidence="2" id="KW-0560">Oxidoreductase</keyword>
<dbReference type="GO" id="GO:0016702">
    <property type="term" value="F:oxidoreductase activity, acting on single donors with incorporation of molecular oxygen, incorporation of two atoms of oxygen"/>
    <property type="evidence" value="ECO:0007669"/>
    <property type="project" value="UniProtKB-ARBA"/>
</dbReference>